<evidence type="ECO:0000256" key="1">
    <source>
        <dbReference type="ARBA" id="ARBA00008106"/>
    </source>
</evidence>
<dbReference type="EMBL" id="CADCVU010000186">
    <property type="protein sequence ID" value="CAA9515697.1"/>
    <property type="molecule type" value="Genomic_DNA"/>
</dbReference>
<name>A0A6J4T748_9ACTN</name>
<evidence type="ECO:0000313" key="3">
    <source>
        <dbReference type="EMBL" id="CAA9515697.1"/>
    </source>
</evidence>
<accession>A0A6J4T748</accession>
<dbReference type="Gene3D" id="1.10.150.240">
    <property type="entry name" value="Putative phosphatase, domain 2"/>
    <property type="match status" value="1"/>
</dbReference>
<dbReference type="PANTHER" id="PTHR43316">
    <property type="entry name" value="HYDROLASE, HALOACID DELAHOGENASE-RELATED"/>
    <property type="match status" value="1"/>
</dbReference>
<reference evidence="3" key="1">
    <citation type="submission" date="2020-02" db="EMBL/GenBank/DDBJ databases">
        <authorList>
            <person name="Meier V. D."/>
        </authorList>
    </citation>
    <scope>NUCLEOTIDE SEQUENCE</scope>
    <source>
        <strain evidence="3">AVDCRST_MAG45</strain>
    </source>
</reference>
<dbReference type="NCBIfam" id="TIGR01493">
    <property type="entry name" value="HAD-SF-IA-v2"/>
    <property type="match status" value="1"/>
</dbReference>
<dbReference type="InterPro" id="IPR036412">
    <property type="entry name" value="HAD-like_sf"/>
</dbReference>
<evidence type="ECO:0008006" key="4">
    <source>
        <dbReference type="Google" id="ProtNLM"/>
    </source>
</evidence>
<dbReference type="InterPro" id="IPR051540">
    <property type="entry name" value="S-2-haloacid_dehalogenase"/>
</dbReference>
<dbReference type="InterPro" id="IPR023198">
    <property type="entry name" value="PGP-like_dom2"/>
</dbReference>
<sequence>MSALAGVAFDAFGTLFDLSGLKPRLEERFAARADAVFGGFTSRLVPYTWHLTASARYRPITEVAASAFAAAAREAGAELDEPGARKLAGSLTELPAYPDVAGGLEALGDRRLAVLSNGTAAGIETLVRGAGVDGHFDHLLAADAVERFKPAPEVYGLLTDAFGAEPAELMLVSAHEWDVAGAQAAGLRGALVAREGAPTSFLDHEADLVVGDLGELPDALERFEAERDG</sequence>
<comment type="similarity">
    <text evidence="1">Belongs to the HAD-like hydrolase superfamily. S-2-haloalkanoic acid dehalogenase family.</text>
</comment>
<dbReference type="NCBIfam" id="TIGR01428">
    <property type="entry name" value="HAD_type_II"/>
    <property type="match status" value="1"/>
</dbReference>
<protein>
    <recommendedName>
        <fullName evidence="4">(S)-2-haloacid dehalogenase</fullName>
    </recommendedName>
</protein>
<dbReference type="PRINTS" id="PR00413">
    <property type="entry name" value="HADHALOGNASE"/>
</dbReference>
<dbReference type="InterPro" id="IPR006439">
    <property type="entry name" value="HAD-SF_hydro_IA"/>
</dbReference>
<dbReference type="SFLD" id="SFLDS00003">
    <property type="entry name" value="Haloacid_Dehalogenase"/>
    <property type="match status" value="1"/>
</dbReference>
<keyword evidence="2" id="KW-0378">Hydrolase</keyword>
<evidence type="ECO:0000256" key="2">
    <source>
        <dbReference type="ARBA" id="ARBA00022801"/>
    </source>
</evidence>
<organism evidence="3">
    <name type="scientific">uncultured Solirubrobacterales bacterium</name>
    <dbReference type="NCBI Taxonomy" id="768556"/>
    <lineage>
        <taxon>Bacteria</taxon>
        <taxon>Bacillati</taxon>
        <taxon>Actinomycetota</taxon>
        <taxon>Thermoleophilia</taxon>
        <taxon>Solirubrobacterales</taxon>
        <taxon>environmental samples</taxon>
    </lineage>
</organism>
<dbReference type="SFLD" id="SFLDG01129">
    <property type="entry name" value="C1.5:_HAD__Beta-PGM__Phosphata"/>
    <property type="match status" value="1"/>
</dbReference>
<proteinExistence type="inferred from homology"/>
<gene>
    <name evidence="3" type="ORF">AVDCRST_MAG45-2192</name>
</gene>
<dbReference type="Pfam" id="PF00702">
    <property type="entry name" value="Hydrolase"/>
    <property type="match status" value="1"/>
</dbReference>
<dbReference type="AlphaFoldDB" id="A0A6J4T748"/>
<dbReference type="GO" id="GO:0019120">
    <property type="term" value="F:hydrolase activity, acting on acid halide bonds, in C-halide compounds"/>
    <property type="evidence" value="ECO:0007669"/>
    <property type="project" value="InterPro"/>
</dbReference>
<dbReference type="Gene3D" id="3.40.50.1000">
    <property type="entry name" value="HAD superfamily/HAD-like"/>
    <property type="match status" value="1"/>
</dbReference>
<dbReference type="CDD" id="cd02588">
    <property type="entry name" value="HAD_L2-DEX"/>
    <property type="match status" value="1"/>
</dbReference>
<dbReference type="InterPro" id="IPR023214">
    <property type="entry name" value="HAD_sf"/>
</dbReference>
<dbReference type="PANTHER" id="PTHR43316:SF3">
    <property type="entry name" value="HALOACID DEHALOGENASE, TYPE II (AFU_ORTHOLOGUE AFUA_2G07750)-RELATED"/>
    <property type="match status" value="1"/>
</dbReference>
<dbReference type="SUPFAM" id="SSF56784">
    <property type="entry name" value="HAD-like"/>
    <property type="match status" value="1"/>
</dbReference>
<dbReference type="InterPro" id="IPR006328">
    <property type="entry name" value="2-HAD"/>
</dbReference>